<evidence type="ECO:0000256" key="3">
    <source>
        <dbReference type="SAM" id="SignalP"/>
    </source>
</evidence>
<feature type="chain" id="PRO_5046685596" evidence="3">
    <location>
        <begin position="32"/>
        <end position="2272"/>
    </location>
</feature>
<feature type="compositionally biased region" description="Acidic residues" evidence="1">
    <location>
        <begin position="1959"/>
        <end position="1971"/>
    </location>
</feature>
<dbReference type="GeneID" id="105228223"/>
<feature type="region of interest" description="Disordered" evidence="1">
    <location>
        <begin position="64"/>
        <end position="108"/>
    </location>
</feature>
<proteinExistence type="predicted"/>
<keyword evidence="2" id="KW-0812">Transmembrane</keyword>
<feature type="signal peptide" evidence="3">
    <location>
        <begin position="1"/>
        <end position="31"/>
    </location>
</feature>
<feature type="region of interest" description="Disordered" evidence="1">
    <location>
        <begin position="2181"/>
        <end position="2205"/>
    </location>
</feature>
<feature type="compositionally biased region" description="Polar residues" evidence="1">
    <location>
        <begin position="1894"/>
        <end position="1903"/>
    </location>
</feature>
<dbReference type="OrthoDB" id="8034296at2759"/>
<dbReference type="RefSeq" id="XP_011206243.2">
    <property type="nucleotide sequence ID" value="XM_011207941.4"/>
</dbReference>
<keyword evidence="2" id="KW-0472">Membrane</keyword>
<feature type="region of interest" description="Disordered" evidence="1">
    <location>
        <begin position="1489"/>
        <end position="1513"/>
    </location>
</feature>
<feature type="region of interest" description="Disordered" evidence="1">
    <location>
        <begin position="1076"/>
        <end position="1098"/>
    </location>
</feature>
<dbReference type="Proteomes" id="UP001652620">
    <property type="component" value="Chromosome 4"/>
</dbReference>
<feature type="region of interest" description="Disordered" evidence="1">
    <location>
        <begin position="2215"/>
        <end position="2234"/>
    </location>
</feature>
<feature type="compositionally biased region" description="Polar residues" evidence="1">
    <location>
        <begin position="1861"/>
        <end position="1884"/>
    </location>
</feature>
<feature type="compositionally biased region" description="Pro residues" evidence="1">
    <location>
        <begin position="1081"/>
        <end position="1093"/>
    </location>
</feature>
<evidence type="ECO:0000313" key="4">
    <source>
        <dbReference type="Proteomes" id="UP001652620"/>
    </source>
</evidence>
<feature type="compositionally biased region" description="Polar residues" evidence="1">
    <location>
        <begin position="1489"/>
        <end position="1501"/>
    </location>
</feature>
<feature type="region of interest" description="Disordered" evidence="1">
    <location>
        <begin position="237"/>
        <end position="277"/>
    </location>
</feature>
<feature type="compositionally biased region" description="Pro residues" evidence="1">
    <location>
        <begin position="2099"/>
        <end position="2109"/>
    </location>
</feature>
<name>A0A6I9VAD1_BACDO</name>
<keyword evidence="3" id="KW-0732">Signal</keyword>
<feature type="compositionally biased region" description="Polar residues" evidence="1">
    <location>
        <begin position="1616"/>
        <end position="1625"/>
    </location>
</feature>
<feature type="compositionally biased region" description="Basic and acidic residues" evidence="1">
    <location>
        <begin position="1947"/>
        <end position="1957"/>
    </location>
</feature>
<evidence type="ECO:0000313" key="5">
    <source>
        <dbReference type="RefSeq" id="XP_011206243.2"/>
    </source>
</evidence>
<feature type="region of interest" description="Disordered" evidence="1">
    <location>
        <begin position="357"/>
        <end position="404"/>
    </location>
</feature>
<sequence>MMARWLLVNKRTLTAVVLCAFVLLQSQNGESAPTHHLAVSVEGNTPTLIVTSAEIGITPKITHTMRTTPTHPETEPAAAAGRMATERSTEVERVGKGNAPKLKGKSQKLQYEKKWQYMSKARDRSKEKATSRLDERNPTTAVAIKADHVGPLSRRAGNAATVAAPRQNTETTKSTITTFTSAHRFQENEPVPADTKENMAVSSTGSLASASVTIADKPAEVGNDVVAHKVSAPVAGVSATPGNLPQSTEVTTKPTDNAADSNEGVTPFAGSEATRKTTLAEQVTATPTFVELHDTTAAATTTTPGNGEAKKPISTTTANLPMIAIQIETLPKAITVTTMSPATTTIITETVTSAPATGSSIKNGAHEVPKASKATTAVPTTELPTTENVGDVTQSGPAMTTSSNVNPTVVTTVIERSFGNVGDNLSPSPHPLISSANQIVEQVAPLLASTPTSTETVNSKTSLIFTTTVIPSALAMAPTKQVPTTQTIQKVNTDSGIIFIDDVPDNRDDRSHDEEYRTKATLLHDEAVIAKHGEIKEPAGHGGSVNDSGGIIKLIDLEKHDLKSIAKTKQFLGSNKGSTSGDDDEDGHDGVKKTRKKQLTDKHYIPVVDMNVSVESHVENITTASDLKAKQEIETATADDIKNENKNYDNGGGNSAMLSTKTSQLDASTLALGDHTGSSTEVSPSLLHHQVVEKPVTTTPILKPVHNGFLGPILMEEKRFTVVQNNKKAHHHHETSIESQLRNGRIVEILAPTSLLEQTTVTPPKVITFSEVAHKESTTTTTPAPPRAPVAIVSATADRNMPMLSTTVFQVPESMSSTTRLPLSEKSAKQPAFFSTPKDTNNDRTESKISDIQVEVYDSTVDSIVASTNFKDSDGSYALPPEPEADFHGGTTKPPVVQQERFTQYVVDRADYATQESSATPQLNIASGKPEPAAIEIHINVSEGIGNESEDLEFSYRQPDYTSSNSKPNTMEELMAKTAKAISMKPLISSVQVRHNESSTHENVERGDEILVVEIIDTGDNSTEGTLSAENINPIFTFRSDSESDVELKDIKYLAPEVKVKPPQISDELFLADLKKDDSLPKPPLPPPPPPRKPTIDRDSDTIFYISNTEVKVGESLPTTNTNYEQQQQQKQQQQKLRKTRLENQFFPANYLASTHPNAARIDEHVAPQQIRYEEDIILSPVRNTADSLKIFRSQGDGAPPLDVTYVGESVMEVEQSSGGGSGSSTTISTAAATSAPSQMPDVIIQPAILPEMSIGVPVIGELPPQIELKEIDFMPDEANQQHSGMYENNMLEDNGNGNGNDVDRIAESSIQYGGDLIDESVGGGGFDGVEGSYPFGNPAALAHNKAHHDADYAHFTVNHGISNLRKDELSVDIAGSGEVMAGLPAQASLNNLENGELKELIARSGNETFPLPMLANGSYAGLTPVTERMSNATAYSVMEEPNVFEEVFKNHYKLAAGIFVVLLIIILTLSLTGIMWFFYAKFSRSPNASNANQTNGNVANGKNGGDDGKAQEESTIDITTLIPKQPLPSSTANLSNGKCINAKSNREQHSSIGEANATKPSTMTSCAGKNKGNGASDATAVATVNEKPDDLLLLAAECYTATPTTTAMPSPLKPSDNNKSKTQANLSNNSVQENFTRPNGSVTKMTLKNNHLIVETEERHDISRVARETKMHYNNSEKDGVFVVEVARGVDSKSMPGSPITEEPRPIYEGTPAAAAATILRTEDEKILRNHEEIQIHQPPPEAMQQQFPNFIEEVTERSLHQIVELEEPALSPNLVRDDATAEEKSNLVHNSNTGLSQSDLSSTSSTDSNKRYSYGNQELYIIESAPYATASPSSHLPLVRPTAHNVGEDDDHRSENGHSLENSPAAQGNGTTAMANDSSHCNEVSKNEQNKENIFSESSMKASHVSEGLSNANTPEISSDSGQMTPTDPDKEVETTATGTEEIVEVVKEEEKPEVSLENEDTQSSEQEENVPVRIEDTARNDKSNEGLGESCINNNNILECTNQVEAVDNTEPNILHQSSDIVIDEEPEEDIQISPKFGNDEESVTNINVAHPSFPQPIISNYGYDSIISLPDPPSTEEIKQLADFDGLENNQLDSLPPPSPPPPPIAADLNDNNTNVEIKAKAVDTTTTSSSTIEDSYDATPTQLKLKQLLYNNSTEASANEFCQAVVTNGNNHDITNGNLNGNANSSRTDLNGHEMTNGHDVNLELSPNDESNAAGIVPETPLTPPESPALASPIHYTNSMSTINGMNGVNSSICGGPMPVAVDVNGS</sequence>
<feature type="compositionally biased region" description="Basic and acidic residues" evidence="1">
    <location>
        <begin position="1848"/>
        <end position="1860"/>
    </location>
</feature>
<feature type="region of interest" description="Disordered" evidence="1">
    <location>
        <begin position="1788"/>
        <end position="1813"/>
    </location>
</feature>
<feature type="region of interest" description="Disordered" evidence="1">
    <location>
        <begin position="2092"/>
        <end position="2115"/>
    </location>
</feature>
<feature type="compositionally biased region" description="Basic and acidic residues" evidence="1">
    <location>
        <begin position="84"/>
        <end position="95"/>
    </location>
</feature>
<reference evidence="5" key="1">
    <citation type="submission" date="2025-08" db="UniProtKB">
        <authorList>
            <consortium name="RefSeq"/>
        </authorList>
    </citation>
    <scope>IDENTIFICATION</scope>
    <source>
        <tissue evidence="5">Adult</tissue>
    </source>
</reference>
<dbReference type="KEGG" id="bdr:105228223"/>
<feature type="region of interest" description="Disordered" evidence="1">
    <location>
        <begin position="1832"/>
        <end position="1974"/>
    </location>
</feature>
<gene>
    <name evidence="5" type="primary">LOC105228223</name>
</gene>
<feature type="compositionally biased region" description="Polar residues" evidence="1">
    <location>
        <begin position="1910"/>
        <end position="1928"/>
    </location>
</feature>
<feature type="compositionally biased region" description="Low complexity" evidence="1">
    <location>
        <begin position="1224"/>
        <end position="1234"/>
    </location>
</feature>
<feature type="compositionally biased region" description="Low complexity" evidence="1">
    <location>
        <begin position="374"/>
        <end position="387"/>
    </location>
</feature>
<feature type="region of interest" description="Disordered" evidence="1">
    <location>
        <begin position="1214"/>
        <end position="1234"/>
    </location>
</feature>
<evidence type="ECO:0000256" key="1">
    <source>
        <dbReference type="SAM" id="MobiDB-lite"/>
    </source>
</evidence>
<feature type="region of interest" description="Disordered" evidence="1">
    <location>
        <begin position="572"/>
        <end position="598"/>
    </location>
</feature>
<feature type="compositionally biased region" description="Low complexity" evidence="1">
    <location>
        <begin position="1797"/>
        <end position="1809"/>
    </location>
</feature>
<feature type="compositionally biased region" description="Polar residues" evidence="1">
    <location>
        <begin position="1551"/>
        <end position="1568"/>
    </location>
</feature>
<feature type="region of interest" description="Disordered" evidence="1">
    <location>
        <begin position="821"/>
        <end position="844"/>
    </location>
</feature>
<protein>
    <submittedName>
        <fullName evidence="5">Uncharacterized protein LOC105228223 isoform X1</fullName>
    </submittedName>
</protein>
<keyword evidence="4" id="KW-1185">Reference proteome</keyword>
<feature type="compositionally biased region" description="Polar residues" evidence="1">
    <location>
        <begin position="2181"/>
        <end position="2194"/>
    </location>
</feature>
<evidence type="ECO:0000256" key="2">
    <source>
        <dbReference type="SAM" id="Phobius"/>
    </source>
</evidence>
<accession>A0A6I9VAD1</accession>
<feature type="region of interest" description="Disordered" evidence="1">
    <location>
        <begin position="1546"/>
        <end position="1576"/>
    </location>
</feature>
<dbReference type="FunCoup" id="A0A6I9VAD1">
    <property type="interactions" value="158"/>
</dbReference>
<feature type="compositionally biased region" description="Polar residues" evidence="1">
    <location>
        <begin position="240"/>
        <end position="264"/>
    </location>
</feature>
<organism evidence="4 5">
    <name type="scientific">Bactrocera dorsalis</name>
    <name type="common">Oriental fruit fly</name>
    <name type="synonym">Dacus dorsalis</name>
    <dbReference type="NCBI Taxonomy" id="27457"/>
    <lineage>
        <taxon>Eukaryota</taxon>
        <taxon>Metazoa</taxon>
        <taxon>Ecdysozoa</taxon>
        <taxon>Arthropoda</taxon>
        <taxon>Hexapoda</taxon>
        <taxon>Insecta</taxon>
        <taxon>Pterygota</taxon>
        <taxon>Neoptera</taxon>
        <taxon>Endopterygota</taxon>
        <taxon>Diptera</taxon>
        <taxon>Brachycera</taxon>
        <taxon>Muscomorpha</taxon>
        <taxon>Tephritoidea</taxon>
        <taxon>Tephritidae</taxon>
        <taxon>Bactrocera</taxon>
        <taxon>Bactrocera</taxon>
    </lineage>
</organism>
<keyword evidence="2" id="KW-1133">Transmembrane helix</keyword>
<dbReference type="InParanoid" id="A0A6I9VAD1"/>
<feature type="compositionally biased region" description="Low complexity" evidence="1">
    <location>
        <begin position="64"/>
        <end position="80"/>
    </location>
</feature>
<feature type="transmembrane region" description="Helical" evidence="2">
    <location>
        <begin position="1455"/>
        <end position="1480"/>
    </location>
</feature>
<feature type="compositionally biased region" description="Basic and acidic residues" evidence="1">
    <location>
        <begin position="588"/>
        <end position="598"/>
    </location>
</feature>
<feature type="region of interest" description="Disordered" evidence="1">
    <location>
        <begin position="1605"/>
        <end position="1625"/>
    </location>
</feature>